<keyword evidence="2" id="KW-1133">Transmembrane helix</keyword>
<evidence type="ECO:0000256" key="3">
    <source>
        <dbReference type="SAM" id="SignalP"/>
    </source>
</evidence>
<dbReference type="EMBL" id="JAKILB010000005">
    <property type="protein sequence ID" value="MCL1138853.1"/>
    <property type="molecule type" value="Genomic_DNA"/>
</dbReference>
<reference evidence="4" key="1">
    <citation type="submission" date="2022-01" db="EMBL/GenBank/DDBJ databases">
        <title>Whole genome-based taxonomy of the Shewanellaceae.</title>
        <authorList>
            <person name="Martin-Rodriguez A.J."/>
        </authorList>
    </citation>
    <scope>NUCLEOTIDE SEQUENCE</scope>
    <source>
        <strain evidence="4">KCTC 23973</strain>
    </source>
</reference>
<organism evidence="4 5">
    <name type="scientific">Shewanella pneumatophori</name>
    <dbReference type="NCBI Taxonomy" id="314092"/>
    <lineage>
        <taxon>Bacteria</taxon>
        <taxon>Pseudomonadati</taxon>
        <taxon>Pseudomonadota</taxon>
        <taxon>Gammaproteobacteria</taxon>
        <taxon>Alteromonadales</taxon>
        <taxon>Shewanellaceae</taxon>
        <taxon>Shewanella</taxon>
    </lineage>
</organism>
<feature type="signal peptide" evidence="3">
    <location>
        <begin position="1"/>
        <end position="23"/>
    </location>
</feature>
<keyword evidence="3" id="KW-0732">Signal</keyword>
<proteinExistence type="predicted"/>
<feature type="region of interest" description="Disordered" evidence="1">
    <location>
        <begin position="61"/>
        <end position="80"/>
    </location>
</feature>
<feature type="chain" id="PRO_5040869443" evidence="3">
    <location>
        <begin position="24"/>
        <end position="80"/>
    </location>
</feature>
<gene>
    <name evidence="4" type="ORF">L2740_09880</name>
</gene>
<accession>A0A9X1ZJB3</accession>
<sequence>MFKQLMLTAGASAAYVNSTVAMAHPGHDHSAESANLIHILWAAPIVIAAVLVVKLLKAKQAKTQLDSSKVNETQSTFNQH</sequence>
<keyword evidence="5" id="KW-1185">Reference proteome</keyword>
<evidence type="ECO:0000313" key="5">
    <source>
        <dbReference type="Proteomes" id="UP001139293"/>
    </source>
</evidence>
<keyword evidence="2" id="KW-0812">Transmembrane</keyword>
<protein>
    <submittedName>
        <fullName evidence="4">Uncharacterized protein</fullName>
    </submittedName>
</protein>
<evidence type="ECO:0000313" key="4">
    <source>
        <dbReference type="EMBL" id="MCL1138853.1"/>
    </source>
</evidence>
<evidence type="ECO:0000256" key="2">
    <source>
        <dbReference type="SAM" id="Phobius"/>
    </source>
</evidence>
<feature type="transmembrane region" description="Helical" evidence="2">
    <location>
        <begin position="39"/>
        <end position="56"/>
    </location>
</feature>
<evidence type="ECO:0000256" key="1">
    <source>
        <dbReference type="SAM" id="MobiDB-lite"/>
    </source>
</evidence>
<dbReference type="AlphaFoldDB" id="A0A9X1ZJB3"/>
<name>A0A9X1ZJB3_9GAMM</name>
<comment type="caution">
    <text evidence="4">The sequence shown here is derived from an EMBL/GenBank/DDBJ whole genome shotgun (WGS) entry which is preliminary data.</text>
</comment>
<dbReference type="RefSeq" id="WP_248949982.1">
    <property type="nucleotide sequence ID" value="NZ_JAKILB010000005.1"/>
</dbReference>
<feature type="compositionally biased region" description="Polar residues" evidence="1">
    <location>
        <begin position="63"/>
        <end position="80"/>
    </location>
</feature>
<keyword evidence="2" id="KW-0472">Membrane</keyword>
<dbReference type="Proteomes" id="UP001139293">
    <property type="component" value="Unassembled WGS sequence"/>
</dbReference>